<dbReference type="AlphaFoldDB" id="A0A9P7BZX6"/>
<gene>
    <name evidence="2" type="ORF">G6F50_017637</name>
</gene>
<comment type="caution">
    <text evidence="2">The sequence shown here is derived from an EMBL/GenBank/DDBJ whole genome shotgun (WGS) entry which is preliminary data.</text>
</comment>
<name>A0A9P7BZX6_9FUNG</name>
<reference evidence="2 3" key="1">
    <citation type="journal article" date="2020" name="Microb. Genom.">
        <title>Genetic diversity of clinical and environmental Mucorales isolates obtained from an investigation of mucormycosis cases among solid organ transplant recipients.</title>
        <authorList>
            <person name="Nguyen M.H."/>
            <person name="Kaul D."/>
            <person name="Muto C."/>
            <person name="Cheng S.J."/>
            <person name="Richter R.A."/>
            <person name="Bruno V.M."/>
            <person name="Liu G."/>
            <person name="Beyhan S."/>
            <person name="Sundermann A.J."/>
            <person name="Mounaud S."/>
            <person name="Pasculle A.W."/>
            <person name="Nierman W.C."/>
            <person name="Driscoll E."/>
            <person name="Cumbie R."/>
            <person name="Clancy C.J."/>
            <person name="Dupont C.L."/>
        </authorList>
    </citation>
    <scope>NUCLEOTIDE SEQUENCE [LARGE SCALE GENOMIC DNA]</scope>
    <source>
        <strain evidence="2 3">GL24</strain>
    </source>
</reference>
<dbReference type="EMBL" id="JAANIU010013542">
    <property type="protein sequence ID" value="KAG1529966.1"/>
    <property type="molecule type" value="Genomic_DNA"/>
</dbReference>
<feature type="compositionally biased region" description="Basic and acidic residues" evidence="1">
    <location>
        <begin position="1"/>
        <end position="12"/>
    </location>
</feature>
<feature type="region of interest" description="Disordered" evidence="1">
    <location>
        <begin position="1"/>
        <end position="69"/>
    </location>
</feature>
<evidence type="ECO:0000256" key="1">
    <source>
        <dbReference type="SAM" id="MobiDB-lite"/>
    </source>
</evidence>
<organism evidence="2 3">
    <name type="scientific">Rhizopus delemar</name>
    <dbReference type="NCBI Taxonomy" id="936053"/>
    <lineage>
        <taxon>Eukaryota</taxon>
        <taxon>Fungi</taxon>
        <taxon>Fungi incertae sedis</taxon>
        <taxon>Mucoromycota</taxon>
        <taxon>Mucoromycotina</taxon>
        <taxon>Mucoromycetes</taxon>
        <taxon>Mucorales</taxon>
        <taxon>Mucorineae</taxon>
        <taxon>Rhizopodaceae</taxon>
        <taxon>Rhizopus</taxon>
    </lineage>
</organism>
<evidence type="ECO:0000313" key="3">
    <source>
        <dbReference type="Proteomes" id="UP000740926"/>
    </source>
</evidence>
<proteinExistence type="predicted"/>
<protein>
    <submittedName>
        <fullName evidence="2">Uncharacterized protein</fullName>
    </submittedName>
</protein>
<sequence>MRRARSALDPRLGRLAGGRGPVGDVQAGGVRPSGRGLGRGAARAGPGWHHDGPGHAADSPGLGRLGAGRGMDRVASPIFAARAGRRAVPGCVPGEPAVSRPP</sequence>
<dbReference type="Proteomes" id="UP000740926">
    <property type="component" value="Unassembled WGS sequence"/>
</dbReference>
<keyword evidence="3" id="KW-1185">Reference proteome</keyword>
<accession>A0A9P7BZX6</accession>
<evidence type="ECO:0000313" key="2">
    <source>
        <dbReference type="EMBL" id="KAG1529966.1"/>
    </source>
</evidence>